<dbReference type="RefSeq" id="WP_073077959.1">
    <property type="nucleotide sequence ID" value="NZ_FQXV01000005.1"/>
</dbReference>
<organism evidence="1 2">
    <name type="scientific">Sporobacter termitidis DSM 10068</name>
    <dbReference type="NCBI Taxonomy" id="1123282"/>
    <lineage>
        <taxon>Bacteria</taxon>
        <taxon>Bacillati</taxon>
        <taxon>Bacillota</taxon>
        <taxon>Clostridia</taxon>
        <taxon>Eubacteriales</taxon>
        <taxon>Oscillospiraceae</taxon>
        <taxon>Sporobacter</taxon>
    </lineage>
</organism>
<evidence type="ECO:0000313" key="2">
    <source>
        <dbReference type="Proteomes" id="UP000183995"/>
    </source>
</evidence>
<keyword evidence="2" id="KW-1185">Reference proteome</keyword>
<protein>
    <submittedName>
        <fullName evidence="1">Uncharacterized protein</fullName>
    </submittedName>
</protein>
<reference evidence="1 2" key="1">
    <citation type="submission" date="2016-11" db="EMBL/GenBank/DDBJ databases">
        <authorList>
            <person name="Jaros S."/>
            <person name="Januszkiewicz K."/>
            <person name="Wedrychowicz H."/>
        </authorList>
    </citation>
    <scope>NUCLEOTIDE SEQUENCE [LARGE SCALE GENOMIC DNA]</scope>
    <source>
        <strain evidence="1 2">DSM 10068</strain>
    </source>
</reference>
<dbReference type="EMBL" id="FQXV01000005">
    <property type="protein sequence ID" value="SHH99282.1"/>
    <property type="molecule type" value="Genomic_DNA"/>
</dbReference>
<dbReference type="STRING" id="1123282.SAMN02745823_01825"/>
<accession>A0A1M5XI24</accession>
<sequence length="74" mass="7529">MSIPTIIISIVLLGLFSQAIRFLVKNGACAACAEKGACHSAGEDAASSACGGNCSACRYRESELKAAAKHQAGQ</sequence>
<gene>
    <name evidence="1" type="ORF">SAMN02745823_01825</name>
</gene>
<proteinExistence type="predicted"/>
<evidence type="ECO:0000313" key="1">
    <source>
        <dbReference type="EMBL" id="SHH99282.1"/>
    </source>
</evidence>
<dbReference type="AlphaFoldDB" id="A0A1M5XI24"/>
<name>A0A1M5XI24_9FIRM</name>
<dbReference type="Proteomes" id="UP000183995">
    <property type="component" value="Unassembled WGS sequence"/>
</dbReference>